<feature type="domain" description="PsbP C-terminal" evidence="2">
    <location>
        <begin position="122"/>
        <end position="300"/>
    </location>
</feature>
<accession>A0ABD3P1B0</accession>
<dbReference type="SUPFAM" id="SSF55724">
    <property type="entry name" value="Mog1p/PsbP-like"/>
    <property type="match status" value="1"/>
</dbReference>
<gene>
    <name evidence="3" type="ORF">ACHAW5_011063</name>
</gene>
<organism evidence="3 4">
    <name type="scientific">Stephanodiscus triporus</name>
    <dbReference type="NCBI Taxonomy" id="2934178"/>
    <lineage>
        <taxon>Eukaryota</taxon>
        <taxon>Sar</taxon>
        <taxon>Stramenopiles</taxon>
        <taxon>Ochrophyta</taxon>
        <taxon>Bacillariophyta</taxon>
        <taxon>Coscinodiscophyceae</taxon>
        <taxon>Thalassiosirophycidae</taxon>
        <taxon>Stephanodiscales</taxon>
        <taxon>Stephanodiscaceae</taxon>
        <taxon>Stephanodiscus</taxon>
    </lineage>
</organism>
<dbReference type="InterPro" id="IPR002683">
    <property type="entry name" value="PsbP_C"/>
</dbReference>
<dbReference type="EMBL" id="JALLAZ020001053">
    <property type="protein sequence ID" value="KAL3781693.1"/>
    <property type="molecule type" value="Genomic_DNA"/>
</dbReference>
<feature type="non-terminal residue" evidence="3">
    <location>
        <position position="1"/>
    </location>
</feature>
<dbReference type="Proteomes" id="UP001530315">
    <property type="component" value="Unassembled WGS sequence"/>
</dbReference>
<dbReference type="Pfam" id="PF01789">
    <property type="entry name" value="PsbP"/>
    <property type="match status" value="1"/>
</dbReference>
<dbReference type="PANTHER" id="PTHR31407">
    <property type="match status" value="1"/>
</dbReference>
<keyword evidence="4" id="KW-1185">Reference proteome</keyword>
<name>A0ABD3P1B0_9STRA</name>
<evidence type="ECO:0000259" key="2">
    <source>
        <dbReference type="Pfam" id="PF01789"/>
    </source>
</evidence>
<comment type="caution">
    <text evidence="3">The sequence shown here is derived from an EMBL/GenBank/DDBJ whole genome shotgun (WGS) entry which is preliminary data.</text>
</comment>
<proteinExistence type="predicted"/>
<evidence type="ECO:0000313" key="3">
    <source>
        <dbReference type="EMBL" id="KAL3781693.1"/>
    </source>
</evidence>
<sequence>AVEFGRVRRRPHPPTSHSQLRERAGPNEDAVVEIDVGSTTARPEPRRRSPDNNNELTVMMRALGTSPRRVALSFLSASGIALAGNFLGVTSKLLTAIPEATVEASGLDLYFPRGEFKRCRARGYTFVIPSEWVADTFVELAKAQRDVLPLDLQMKRAVGGGTLPDSAYGPPGRLNRKGVSESGDTNVSVIVTGGMRGFSLRMLGGPEEAAEKLLRLSIAPEGSGRVATLLSAVEDKSRGVYVFEFNVDRGLRGSPIKNLSVVASTPEGDKLITLTVAAPLQLWDDDVFDRKCRKIASSFHLT</sequence>
<dbReference type="Gene3D" id="3.40.1000.10">
    <property type="entry name" value="Mog1/PsbP, alpha/beta/alpha sandwich"/>
    <property type="match status" value="1"/>
</dbReference>
<feature type="region of interest" description="Disordered" evidence="1">
    <location>
        <begin position="1"/>
        <end position="54"/>
    </location>
</feature>
<dbReference type="InterPro" id="IPR016123">
    <property type="entry name" value="Mog1/PsbP_a/b/a-sand"/>
</dbReference>
<reference evidence="3 4" key="1">
    <citation type="submission" date="2024-10" db="EMBL/GenBank/DDBJ databases">
        <title>Updated reference genomes for cyclostephanoid diatoms.</title>
        <authorList>
            <person name="Roberts W.R."/>
            <person name="Alverson A.J."/>
        </authorList>
    </citation>
    <scope>NUCLEOTIDE SEQUENCE [LARGE SCALE GENOMIC DNA]</scope>
    <source>
        <strain evidence="3 4">AJA276-08</strain>
    </source>
</reference>
<evidence type="ECO:0000256" key="1">
    <source>
        <dbReference type="SAM" id="MobiDB-lite"/>
    </source>
</evidence>
<evidence type="ECO:0000313" key="4">
    <source>
        <dbReference type="Proteomes" id="UP001530315"/>
    </source>
</evidence>
<protein>
    <recommendedName>
        <fullName evidence="2">PsbP C-terminal domain-containing protein</fullName>
    </recommendedName>
</protein>
<dbReference type="AlphaFoldDB" id="A0ABD3P1B0"/>
<dbReference type="PANTHER" id="PTHR31407:SF16">
    <property type="entry name" value="PSBP DOMAIN-CONTAINING PROTEIN 7, CHLOROPLASTIC"/>
    <property type="match status" value="1"/>
</dbReference>